<dbReference type="STRING" id="34506.A0A090L9T3"/>
<evidence type="ECO:0000259" key="4">
    <source>
        <dbReference type="Pfam" id="PF08241"/>
    </source>
</evidence>
<dbReference type="GeneID" id="36377263"/>
<dbReference type="WormBase" id="SRAE_1000315100">
    <property type="protein sequence ID" value="SRP10382"/>
    <property type="gene ID" value="WBGene00259768"/>
</dbReference>
<dbReference type="CDD" id="cd02440">
    <property type="entry name" value="AdoMet_MTases"/>
    <property type="match status" value="2"/>
</dbReference>
<proteinExistence type="inferred from homology"/>
<reference evidence="7" key="2">
    <citation type="submission" date="2020-12" db="UniProtKB">
        <authorList>
            <consortium name="WormBaseParasite"/>
        </authorList>
    </citation>
    <scope>IDENTIFICATION</scope>
</reference>
<reference evidence="5 6" key="1">
    <citation type="submission" date="2014-09" db="EMBL/GenBank/DDBJ databases">
        <authorList>
            <person name="Martin A.A."/>
        </authorList>
    </citation>
    <scope>NUCLEOTIDE SEQUENCE</scope>
    <source>
        <strain evidence="6">ED321</strain>
        <strain evidence="5">ED321 Heterogonic</strain>
    </source>
</reference>
<organism evidence="5">
    <name type="scientific">Strongyloides ratti</name>
    <name type="common">Parasitic roundworm</name>
    <dbReference type="NCBI Taxonomy" id="34506"/>
    <lineage>
        <taxon>Eukaryota</taxon>
        <taxon>Metazoa</taxon>
        <taxon>Ecdysozoa</taxon>
        <taxon>Nematoda</taxon>
        <taxon>Chromadorea</taxon>
        <taxon>Rhabditida</taxon>
        <taxon>Tylenchina</taxon>
        <taxon>Panagrolaimomorpha</taxon>
        <taxon>Strongyloidoidea</taxon>
        <taxon>Strongyloididae</taxon>
        <taxon>Strongyloides</taxon>
    </lineage>
</organism>
<dbReference type="SUPFAM" id="SSF53335">
    <property type="entry name" value="S-adenosyl-L-methionine-dependent methyltransferases"/>
    <property type="match status" value="2"/>
</dbReference>
<keyword evidence="2 5" id="KW-0489">Methyltransferase</keyword>
<dbReference type="AlphaFoldDB" id="A0A090L9T3"/>
<evidence type="ECO:0000256" key="3">
    <source>
        <dbReference type="ARBA" id="ARBA00022679"/>
    </source>
</evidence>
<dbReference type="InterPro" id="IPR051419">
    <property type="entry name" value="Lys/N-term_MeTrsfase_sf"/>
</dbReference>
<evidence type="ECO:0000313" key="6">
    <source>
        <dbReference type="Proteomes" id="UP000035682"/>
    </source>
</evidence>
<dbReference type="InterPro" id="IPR029063">
    <property type="entry name" value="SAM-dependent_MTases_sf"/>
</dbReference>
<comment type="similarity">
    <text evidence="1">Belongs to the methyltransferase superfamily.</text>
</comment>
<dbReference type="PANTHER" id="PTHR12176">
    <property type="entry name" value="SAM-DEPENDENT METHYLTRANSFERASE SUPERFAMILY PROTEIN"/>
    <property type="match status" value="1"/>
</dbReference>
<evidence type="ECO:0000256" key="2">
    <source>
        <dbReference type="ARBA" id="ARBA00022603"/>
    </source>
</evidence>
<evidence type="ECO:0000256" key="1">
    <source>
        <dbReference type="ARBA" id="ARBA00008361"/>
    </source>
</evidence>
<dbReference type="CTD" id="36377263"/>
<accession>A0A090L9T3</accession>
<dbReference type="Gene3D" id="3.40.50.150">
    <property type="entry name" value="Vaccinia Virus protein VP39"/>
    <property type="match status" value="2"/>
</dbReference>
<feature type="domain" description="Methyltransferase type 11" evidence="4">
    <location>
        <begin position="52"/>
        <end position="158"/>
    </location>
</feature>
<dbReference type="InterPro" id="IPR013216">
    <property type="entry name" value="Methyltransf_11"/>
</dbReference>
<dbReference type="WBParaSite" id="SRAE_1000315100.1">
    <property type="protein sequence ID" value="SRAE_1000315100.1"/>
    <property type="gene ID" value="WBGene00259768"/>
</dbReference>
<dbReference type="Proteomes" id="UP000035682">
    <property type="component" value="Unplaced"/>
</dbReference>
<dbReference type="PANTHER" id="PTHR12176:SF59">
    <property type="entry name" value="METHYLTRANSFERASE DOMAIN-CONTAINING PROTEIN-RELATED"/>
    <property type="match status" value="1"/>
</dbReference>
<evidence type="ECO:0000313" key="7">
    <source>
        <dbReference type="WBParaSite" id="SRAE_1000315100.1"/>
    </source>
</evidence>
<dbReference type="Pfam" id="PF08241">
    <property type="entry name" value="Methyltransf_11"/>
    <property type="match status" value="1"/>
</dbReference>
<dbReference type="EMBL" id="LN609528">
    <property type="protein sequence ID" value="CEF64898.1"/>
    <property type="molecule type" value="Genomic_DNA"/>
</dbReference>
<evidence type="ECO:0000313" key="5">
    <source>
        <dbReference type="EMBL" id="CEF64898.1"/>
    </source>
</evidence>
<dbReference type="OMA" id="FEWYGAF"/>
<keyword evidence="3 5" id="KW-0808">Transferase</keyword>
<dbReference type="Pfam" id="PF01564">
    <property type="entry name" value="Spermine_synth"/>
    <property type="match status" value="1"/>
</dbReference>
<keyword evidence="6" id="KW-1185">Reference proteome</keyword>
<protein>
    <submittedName>
        <fullName evidence="5 7">Methyltransferase-like protein 13</fullName>
    </submittedName>
</protein>
<sequence>MDILPDQFKDFATKSYWEKFFKRKQAPFEWYGDYEIISNILDHYLKPSDKILQVGCGSSIIAENLYDNGYRNIENIDTDGGVITTQARRNVLTRPELIFREESATNIKKEDEYYNIVFDKGTLDAMYPPEYDDSHTKDVEDMFNEITRVLVPTGKYIIVSLLQDHILKKIVEFFKRVNQYSIRFHCADGGEVSDFPLPVFVVVITKFKMPMPIEIPMEYMQNSTMKAVKRMSNMDEILDVINSEREFNMYATYKTKNFREQSSFKIFDLKNKDQERYIVYVVDDPNTKDIVTMAVYVVSVEESNGYLYSTTKGREIIRKNCGVSRLLMFYKLPNQDYGDLSSVNDEVADLVRRLTPTSMKNTKISFVEARNPAQSTKIVKKGTSRINGEWKVCDVKISNTYSRQLTFNGCPNLIQSEVYLNKVKGKMELDMTRLNSQYHYSFLLALSLNNLKVFIQRKEIEMRILVLGIGGGLFSTFLYDFFPKSTIVGVDLDEDVVKIAKNYFKFPTSERMIVHIDDAYEFVKKEASLDKKYDAIFVDIAGSGSDNIINCPPPRFFSSEVLSDIKKCLTDTGVLAINVVTRDEEMHEAVRHQIQQVFSKIYNATCDMDINQVIICPLNSIHVTQTKYPTVSIFKGADLKPFPDCEAALEFELKKLKSLT</sequence>
<dbReference type="GO" id="GO:0016279">
    <property type="term" value="F:protein-lysine N-methyltransferase activity"/>
    <property type="evidence" value="ECO:0007669"/>
    <property type="project" value="EnsemblMetazoa"/>
</dbReference>
<evidence type="ECO:0000313" key="8">
    <source>
        <dbReference type="WormBase" id="SRAE_1000315100"/>
    </source>
</evidence>
<name>A0A090L9T3_STRRB</name>
<gene>
    <name evidence="5 7 8" type="ORF">SRAE_1000315100</name>
</gene>
<dbReference type="GO" id="GO:0032259">
    <property type="term" value="P:methylation"/>
    <property type="evidence" value="ECO:0007669"/>
    <property type="project" value="UniProtKB-KW"/>
</dbReference>
<dbReference type="RefSeq" id="XP_024504099.1">
    <property type="nucleotide sequence ID" value="XM_024650309.1"/>
</dbReference>
<dbReference type="OrthoDB" id="411785at2759"/>